<gene>
    <name evidence="14" type="primary">LOC111448044</name>
</gene>
<accession>A0A6J1FR91</accession>
<proteinExistence type="inferred from homology"/>
<dbReference type="GO" id="GO:0005634">
    <property type="term" value="C:nucleus"/>
    <property type="evidence" value="ECO:0007669"/>
    <property type="project" value="UniProtKB-SubCell"/>
</dbReference>
<dbReference type="InterPro" id="IPR035892">
    <property type="entry name" value="C2_domain_sf"/>
</dbReference>
<protein>
    <submittedName>
        <fullName evidence="14">Protein C2-DOMAIN ABA-RELATED 10-like</fullName>
    </submittedName>
</protein>
<dbReference type="GO" id="GO:0046872">
    <property type="term" value="F:metal ion binding"/>
    <property type="evidence" value="ECO:0007669"/>
    <property type="project" value="UniProtKB-KW"/>
</dbReference>
<evidence type="ECO:0000256" key="5">
    <source>
        <dbReference type="ARBA" id="ARBA00022682"/>
    </source>
</evidence>
<dbReference type="KEGG" id="cmos:111448044"/>
<dbReference type="Gene3D" id="2.60.40.150">
    <property type="entry name" value="C2 domain"/>
    <property type="match status" value="1"/>
</dbReference>
<dbReference type="InterPro" id="IPR044562">
    <property type="entry name" value="CAR1-11"/>
</dbReference>
<sequence>MSNRTGLLRIRLLRGINLAIRDAPTRSSDPYVVISTANQKFKSRVVKKNCNPQWNEEFTLSITDINTPIKLAVFDKDRFTKDDGMGDAEIDIKPYIECLNMGLESLPKGCVVKRVQPSRSNNLADESPCVWNDGKIIQDMTLRLQNVECGEIAIQIQLFNASGIKGMRTYSLS</sequence>
<evidence type="ECO:0000256" key="2">
    <source>
        <dbReference type="ARBA" id="ARBA00004236"/>
    </source>
</evidence>
<dbReference type="PRINTS" id="PR00360">
    <property type="entry name" value="C2DOMAIN"/>
</dbReference>
<keyword evidence="9" id="KW-0472">Membrane</keyword>
<keyword evidence="5" id="KW-0938">Abscisic acid signaling pathway</keyword>
<dbReference type="InterPro" id="IPR000008">
    <property type="entry name" value="C2_dom"/>
</dbReference>
<evidence type="ECO:0000256" key="10">
    <source>
        <dbReference type="ARBA" id="ARBA00023242"/>
    </source>
</evidence>
<evidence type="ECO:0000256" key="3">
    <source>
        <dbReference type="ARBA" id="ARBA00022468"/>
    </source>
</evidence>
<dbReference type="AlphaFoldDB" id="A0A6J1FR91"/>
<dbReference type="GO" id="GO:0005096">
    <property type="term" value="F:GTPase activator activity"/>
    <property type="evidence" value="ECO:0007669"/>
    <property type="project" value="UniProtKB-KW"/>
</dbReference>
<keyword evidence="7" id="KW-0106">Calcium</keyword>
<evidence type="ECO:0000256" key="11">
    <source>
        <dbReference type="ARBA" id="ARBA00024037"/>
    </source>
</evidence>
<dbReference type="CDD" id="cd04038">
    <property type="entry name" value="C2_ArfGAP"/>
    <property type="match status" value="1"/>
</dbReference>
<dbReference type="GO" id="GO:0009738">
    <property type="term" value="P:abscisic acid-activated signaling pathway"/>
    <property type="evidence" value="ECO:0007669"/>
    <property type="project" value="UniProtKB-KW"/>
</dbReference>
<feature type="domain" description="C2" evidence="12">
    <location>
        <begin position="1"/>
        <end position="108"/>
    </location>
</feature>
<dbReference type="GeneID" id="111448044"/>
<dbReference type="Proteomes" id="UP000504609">
    <property type="component" value="Unplaced"/>
</dbReference>
<evidence type="ECO:0000256" key="1">
    <source>
        <dbReference type="ARBA" id="ARBA00004123"/>
    </source>
</evidence>
<evidence type="ECO:0000256" key="9">
    <source>
        <dbReference type="ARBA" id="ARBA00023136"/>
    </source>
</evidence>
<dbReference type="PANTHER" id="PTHR45933:SF12">
    <property type="entry name" value="PROTEIN C2-DOMAIN ABA-RELATED 9"/>
    <property type="match status" value="1"/>
</dbReference>
<comment type="similarity">
    <text evidence="11">Belongs to the plant CAR protein family.</text>
</comment>
<keyword evidence="6" id="KW-0479">Metal-binding</keyword>
<dbReference type="SUPFAM" id="SSF49562">
    <property type="entry name" value="C2 domain (Calcium/lipid-binding domain, CaLB)"/>
    <property type="match status" value="1"/>
</dbReference>
<comment type="subcellular location">
    <subcellularLocation>
        <location evidence="2">Cell membrane</location>
    </subcellularLocation>
    <subcellularLocation>
        <location evidence="1">Nucleus</location>
    </subcellularLocation>
</comment>
<dbReference type="RefSeq" id="XP_022943261.1">
    <property type="nucleotide sequence ID" value="XM_023087493.1"/>
</dbReference>
<keyword evidence="3" id="KW-0343">GTPase activation</keyword>
<evidence type="ECO:0000256" key="4">
    <source>
        <dbReference type="ARBA" id="ARBA00022475"/>
    </source>
</evidence>
<keyword evidence="8" id="KW-0446">Lipid-binding</keyword>
<keyword evidence="13" id="KW-1185">Reference proteome</keyword>
<keyword evidence="4" id="KW-1003">Cell membrane</keyword>
<evidence type="ECO:0000256" key="7">
    <source>
        <dbReference type="ARBA" id="ARBA00022837"/>
    </source>
</evidence>
<dbReference type="GO" id="GO:0005886">
    <property type="term" value="C:plasma membrane"/>
    <property type="evidence" value="ECO:0007669"/>
    <property type="project" value="UniProtKB-SubCell"/>
</dbReference>
<evidence type="ECO:0000256" key="8">
    <source>
        <dbReference type="ARBA" id="ARBA00023121"/>
    </source>
</evidence>
<evidence type="ECO:0000256" key="6">
    <source>
        <dbReference type="ARBA" id="ARBA00022723"/>
    </source>
</evidence>
<keyword evidence="10" id="KW-0539">Nucleus</keyword>
<evidence type="ECO:0000313" key="13">
    <source>
        <dbReference type="Proteomes" id="UP000504609"/>
    </source>
</evidence>
<dbReference type="PROSITE" id="PS50004">
    <property type="entry name" value="C2"/>
    <property type="match status" value="1"/>
</dbReference>
<dbReference type="PANTHER" id="PTHR45933">
    <property type="entry name" value="PROTEIN C2-DOMAIN ABA-RELATED 4"/>
    <property type="match status" value="1"/>
</dbReference>
<reference evidence="14" key="1">
    <citation type="submission" date="2025-08" db="UniProtKB">
        <authorList>
            <consortium name="RefSeq"/>
        </authorList>
    </citation>
    <scope>IDENTIFICATION</scope>
    <source>
        <tissue evidence="14">Young leaves</tissue>
    </source>
</reference>
<organism evidence="13 14">
    <name type="scientific">Cucurbita moschata</name>
    <name type="common">Winter crookneck squash</name>
    <name type="synonym">Cucurbita pepo var. moschata</name>
    <dbReference type="NCBI Taxonomy" id="3662"/>
    <lineage>
        <taxon>Eukaryota</taxon>
        <taxon>Viridiplantae</taxon>
        <taxon>Streptophyta</taxon>
        <taxon>Embryophyta</taxon>
        <taxon>Tracheophyta</taxon>
        <taxon>Spermatophyta</taxon>
        <taxon>Magnoliopsida</taxon>
        <taxon>eudicotyledons</taxon>
        <taxon>Gunneridae</taxon>
        <taxon>Pentapetalae</taxon>
        <taxon>rosids</taxon>
        <taxon>fabids</taxon>
        <taxon>Cucurbitales</taxon>
        <taxon>Cucurbitaceae</taxon>
        <taxon>Cucurbiteae</taxon>
        <taxon>Cucurbita</taxon>
    </lineage>
</organism>
<evidence type="ECO:0000259" key="12">
    <source>
        <dbReference type="PROSITE" id="PS50004"/>
    </source>
</evidence>
<dbReference type="SMART" id="SM00239">
    <property type="entry name" value="C2"/>
    <property type="match status" value="1"/>
</dbReference>
<evidence type="ECO:0000313" key="14">
    <source>
        <dbReference type="RefSeq" id="XP_022943261.1"/>
    </source>
</evidence>
<name>A0A6J1FR91_CUCMO</name>
<dbReference type="GO" id="GO:0008289">
    <property type="term" value="F:lipid binding"/>
    <property type="evidence" value="ECO:0007669"/>
    <property type="project" value="UniProtKB-KW"/>
</dbReference>
<dbReference type="Pfam" id="PF00168">
    <property type="entry name" value="C2"/>
    <property type="match status" value="1"/>
</dbReference>